<dbReference type="SUPFAM" id="SSF159871">
    <property type="entry name" value="YdgH-like"/>
    <property type="match status" value="1"/>
</dbReference>
<dbReference type="NCBIfam" id="NF033776">
    <property type="entry name" value="stress_YhcN"/>
    <property type="match status" value="1"/>
</dbReference>
<evidence type="ECO:0000313" key="4">
    <source>
        <dbReference type="EMBL" id="KFC77994.1"/>
    </source>
</evidence>
<reference evidence="4 5" key="1">
    <citation type="submission" date="2014-05" db="EMBL/GenBank/DDBJ databases">
        <title>ATOL: Assembling a taxonomically balanced genome-scale reconstruction of the evolutionary history of the Enterobacteriaceae.</title>
        <authorList>
            <person name="Plunkett G.III."/>
            <person name="Neeno-Eckwall E.C."/>
            <person name="Glasner J.D."/>
            <person name="Perna N.T."/>
        </authorList>
    </citation>
    <scope>NUCLEOTIDE SEQUENCE [LARGE SCALE GENOMIC DNA]</scope>
    <source>
        <strain evidence="4 5">ATCC 33852</strain>
    </source>
</reference>
<accession>A0A085G2P9</accession>
<dbReference type="InterPro" id="IPR025543">
    <property type="entry name" value="Dodecin-like"/>
</dbReference>
<dbReference type="GeneID" id="78381241"/>
<protein>
    <submittedName>
        <fullName evidence="4">Putative exported protein</fullName>
    </submittedName>
</protein>
<dbReference type="PANTHER" id="PTHR34156:SF5">
    <property type="entry name" value="OUTER MEMBRANE PROTEIN"/>
    <property type="match status" value="1"/>
</dbReference>
<dbReference type="InterPro" id="IPR051096">
    <property type="entry name" value="BhsA/McbA_stress_biofilm_assoc"/>
</dbReference>
<dbReference type="eggNOG" id="ENOG5032S09">
    <property type="taxonomic scope" value="Bacteria"/>
</dbReference>
<evidence type="ECO:0000313" key="5">
    <source>
        <dbReference type="Proteomes" id="UP000028640"/>
    </source>
</evidence>
<evidence type="ECO:0000259" key="3">
    <source>
        <dbReference type="Pfam" id="PF07338"/>
    </source>
</evidence>
<dbReference type="InterPro" id="IPR036275">
    <property type="entry name" value="YdgH-like_sf"/>
</dbReference>
<dbReference type="AlphaFoldDB" id="A0A085G2P9"/>
<keyword evidence="1 2" id="KW-0732">Signal</keyword>
<feature type="domain" description="YdgH/BhsA/McbA-like" evidence="3">
    <location>
        <begin position="34"/>
        <end position="87"/>
    </location>
</feature>
<dbReference type="InterPro" id="IPR047775">
    <property type="entry name" value="Stress_YhcN-like"/>
</dbReference>
<sequence length="87" mass="9170">MKVTTTIAAFSILSALSFGAFAAQPVTQDQAKNLQSVGIISVSGVAGAPTDIRQALSDKADEQGAKAFRVIEVRQEGNYHATAEIYQ</sequence>
<dbReference type="Pfam" id="PF07338">
    <property type="entry name" value="YdgH_BhsA-like"/>
    <property type="match status" value="1"/>
</dbReference>
<name>A0A085G2P9_EWIA3</name>
<proteinExistence type="predicted"/>
<dbReference type="InterPro" id="IPR010854">
    <property type="entry name" value="YdgH/BhsA/McbA-like_dom"/>
</dbReference>
<dbReference type="EMBL" id="JMPJ01000071">
    <property type="protein sequence ID" value="KFC77994.1"/>
    <property type="molecule type" value="Genomic_DNA"/>
</dbReference>
<organism evidence="4 5">
    <name type="scientific">Ewingella americana (strain ATCC 33852 / DSM 4580 / CCUG 14506 / JCM 5911 / LMG 7869 / NCTC 12157 / CDC 1468-78)</name>
    <dbReference type="NCBI Taxonomy" id="910964"/>
    <lineage>
        <taxon>Bacteria</taxon>
        <taxon>Pseudomonadati</taxon>
        <taxon>Pseudomonadota</taxon>
        <taxon>Gammaproteobacteria</taxon>
        <taxon>Enterobacterales</taxon>
        <taxon>Yersiniaceae</taxon>
        <taxon>Ewingella</taxon>
    </lineage>
</organism>
<evidence type="ECO:0000256" key="2">
    <source>
        <dbReference type="SAM" id="SignalP"/>
    </source>
</evidence>
<evidence type="ECO:0000256" key="1">
    <source>
        <dbReference type="ARBA" id="ARBA00022729"/>
    </source>
</evidence>
<comment type="caution">
    <text evidence="4">The sequence shown here is derived from an EMBL/GenBank/DDBJ whole genome shotgun (WGS) entry which is preliminary data.</text>
</comment>
<feature type="signal peptide" evidence="2">
    <location>
        <begin position="1"/>
        <end position="22"/>
    </location>
</feature>
<dbReference type="RefSeq" id="WP_034795229.1">
    <property type="nucleotide sequence ID" value="NZ_JMPJ01000071.1"/>
</dbReference>
<dbReference type="Gene3D" id="3.30.1660.10">
    <property type="entry name" value="Flavin-binding protein dodecin"/>
    <property type="match status" value="1"/>
</dbReference>
<keyword evidence="5" id="KW-1185">Reference proteome</keyword>
<gene>
    <name evidence="4" type="ORF">GEAM_4020</name>
</gene>
<dbReference type="STRING" id="910964.GEAM_4020"/>
<dbReference type="OrthoDB" id="6540189at2"/>
<dbReference type="Proteomes" id="UP000028640">
    <property type="component" value="Unassembled WGS sequence"/>
</dbReference>
<dbReference type="PANTHER" id="PTHR34156">
    <property type="entry name" value="OUTER MEMBRANE PROTEIN-RELATED-RELATED"/>
    <property type="match status" value="1"/>
</dbReference>
<feature type="chain" id="PRO_5001790877" evidence="2">
    <location>
        <begin position="23"/>
        <end position="87"/>
    </location>
</feature>